<organism evidence="1">
    <name type="scientific">Rhodopseudomonas palustris (strain BisB18)</name>
    <dbReference type="NCBI Taxonomy" id="316056"/>
    <lineage>
        <taxon>Bacteria</taxon>
        <taxon>Pseudomonadati</taxon>
        <taxon>Pseudomonadota</taxon>
        <taxon>Alphaproteobacteria</taxon>
        <taxon>Hyphomicrobiales</taxon>
        <taxon>Nitrobacteraceae</taxon>
        <taxon>Rhodopseudomonas</taxon>
    </lineage>
</organism>
<dbReference type="EMBL" id="CP000301">
    <property type="protein sequence ID" value="ABD88306.1"/>
    <property type="molecule type" value="Genomic_DNA"/>
</dbReference>
<sequence>MPIVHPLPTPSTIKYLYAHAFSCAFDGCKRPLYTMDPQTGRRTLASRVAHICARSEGGPRWNPSQSSEQNRSEENLILMCTEHAAAIDDPALVGAYTTERLIALKRAQLDKFDQIRQGWVLTDKMVEETMQQSFSAAYEFGHGNTFHLGGQGGLAPSAGGGGGGAIGKNARAGKGGDGGSVRVDDSGYTVPTPSTHFEDIKLSEWDPDTSSVTPGAGGGGAGAIGDDAIGGDGGNGGNQVIGTYDIEAMRRDGFSGQIEIVIGKGGRPLLPNQLPKAGEDTILRFMKKDGSLLKEVRAEGGLSATPSLAAYLDGWSEPQRDHLRATRFRVTSLMMASALEMHAGNFYVLGADWRFFDPPCIPVDTIFNVIVSCRFDSLLKDVPTVIFLSLFDPAGRETSRAPLIFDPAQCIHGMAHFAVPLGTTLELAGEWQVRVWTRSQILSYIEFKVRDRSIPEASN</sequence>
<gene>
    <name evidence="1" type="ordered locus">RPC_2758</name>
</gene>
<proteinExistence type="predicted"/>
<accession>Q213Y0</accession>
<dbReference type="STRING" id="316056.RPC_2758"/>
<dbReference type="HOGENOM" id="CLU_595635_0_0_5"/>
<dbReference type="AlphaFoldDB" id="Q213Y0"/>
<evidence type="ECO:0008006" key="2">
    <source>
        <dbReference type="Google" id="ProtNLM"/>
    </source>
</evidence>
<dbReference type="KEGG" id="rpc:RPC_2758"/>
<protein>
    <recommendedName>
        <fullName evidence="2">HNH endonuclease</fullName>
    </recommendedName>
</protein>
<name>Q213Y0_RHOPB</name>
<evidence type="ECO:0000313" key="1">
    <source>
        <dbReference type="EMBL" id="ABD88306.1"/>
    </source>
</evidence>
<dbReference type="eggNOG" id="COG5635">
    <property type="taxonomic scope" value="Bacteria"/>
</dbReference>
<reference evidence="1" key="1">
    <citation type="submission" date="2006-03" db="EMBL/GenBank/DDBJ databases">
        <title>Complete sequence of Rhodopseudomonas palustris BisB18.</title>
        <authorList>
            <consortium name="US DOE Joint Genome Institute"/>
            <person name="Copeland A."/>
            <person name="Lucas S."/>
            <person name="Lapidus A."/>
            <person name="Barry K."/>
            <person name="Detter J.C."/>
            <person name="Glavina del Rio T."/>
            <person name="Hammon N."/>
            <person name="Israni S."/>
            <person name="Dalin E."/>
            <person name="Tice H."/>
            <person name="Pitluck S."/>
            <person name="Chain P."/>
            <person name="Malfatti S."/>
            <person name="Shin M."/>
            <person name="Vergez L."/>
            <person name="Schmutz J."/>
            <person name="Larimer F."/>
            <person name="Land M."/>
            <person name="Hauser L."/>
            <person name="Pelletier D.A."/>
            <person name="Kyrpides N."/>
            <person name="Anderson I."/>
            <person name="Oda Y."/>
            <person name="Harwood C.S."/>
            <person name="Richardson P."/>
        </authorList>
    </citation>
    <scope>NUCLEOTIDE SEQUENCE [LARGE SCALE GENOMIC DNA]</scope>
    <source>
        <strain evidence="1">BisB18</strain>
    </source>
</reference>